<dbReference type="Proteomes" id="UP000789706">
    <property type="component" value="Unassembled WGS sequence"/>
</dbReference>
<comment type="caution">
    <text evidence="1">The sequence shown here is derived from an EMBL/GenBank/DDBJ whole genome shotgun (WGS) entry which is preliminary data.</text>
</comment>
<dbReference type="EMBL" id="CAJVPK010000609">
    <property type="protein sequence ID" value="CAG8531406.1"/>
    <property type="molecule type" value="Genomic_DNA"/>
</dbReference>
<protein>
    <submittedName>
        <fullName evidence="1">10493_t:CDS:1</fullName>
    </submittedName>
</protein>
<proteinExistence type="predicted"/>
<name>A0A9N9AJ37_9GLOM</name>
<sequence>PGYVCELDMEVIIYSTSSAAINETCKKIFDVKTRFSGPTLGSSDQAEWNFAADFEITNTILGAWRSMIRYLEFWTCAEDPSSDHASILYLYTNNLLNSIPYNPLEAKIFVKNQDLQNKVDQFWNCFNTSIKMNKCGLDSKQRILSVIVNDFGCHGMQENLKISNDLMNAARKYSRTNGPGYKDNVSMSSYKVHSKTNLSILYLKDNKEALWKKYEVTYPDGIKQTSFMAQLENGQYIYRNDLGGLCSICNEYFYEVFDTLISLIRLNIANQEEKNKLIIELEKLCIN</sequence>
<dbReference type="AlphaFoldDB" id="A0A9N9AJ37"/>
<evidence type="ECO:0000313" key="2">
    <source>
        <dbReference type="Proteomes" id="UP000789706"/>
    </source>
</evidence>
<keyword evidence="2" id="KW-1185">Reference proteome</keyword>
<feature type="non-terminal residue" evidence="1">
    <location>
        <position position="1"/>
    </location>
</feature>
<evidence type="ECO:0000313" key="1">
    <source>
        <dbReference type="EMBL" id="CAG8531406.1"/>
    </source>
</evidence>
<gene>
    <name evidence="1" type="ORF">DEBURN_LOCUS6158</name>
</gene>
<accession>A0A9N9AJ37</accession>
<organism evidence="1 2">
    <name type="scientific">Diversispora eburnea</name>
    <dbReference type="NCBI Taxonomy" id="1213867"/>
    <lineage>
        <taxon>Eukaryota</taxon>
        <taxon>Fungi</taxon>
        <taxon>Fungi incertae sedis</taxon>
        <taxon>Mucoromycota</taxon>
        <taxon>Glomeromycotina</taxon>
        <taxon>Glomeromycetes</taxon>
        <taxon>Diversisporales</taxon>
        <taxon>Diversisporaceae</taxon>
        <taxon>Diversispora</taxon>
    </lineage>
</organism>
<reference evidence="1" key="1">
    <citation type="submission" date="2021-06" db="EMBL/GenBank/DDBJ databases">
        <authorList>
            <person name="Kallberg Y."/>
            <person name="Tangrot J."/>
            <person name="Rosling A."/>
        </authorList>
    </citation>
    <scope>NUCLEOTIDE SEQUENCE</scope>
    <source>
        <strain evidence="1">AZ414A</strain>
    </source>
</reference>
<dbReference type="OrthoDB" id="2419736at2759"/>